<comment type="caution">
    <text evidence="1">The sequence shown here is derived from an EMBL/GenBank/DDBJ whole genome shotgun (WGS) entry which is preliminary data.</text>
</comment>
<dbReference type="OrthoDB" id="98940at2759"/>
<sequence length="219" mass="24195">MAYADDQCENKSVSDLRSNRLTAGIAYATHVSAVNRACLDGVPRASHRPSPQTFKIEPFNGFAQPGAIDSGIAACLRRSEALLGMQEDLHSAQLPDNIKNASFFQHLSVVASQWYIASLYDNRSCSFESLGRALKKEFGSKLSKAQIGQMVAAERKNTTKTYREYSIRLRTMTAATTFDGFKNCNSNNLARSSFIANARLKHADNLRMAIRQDSNHPGK</sequence>
<dbReference type="EMBL" id="BSXT01010608">
    <property type="protein sequence ID" value="GMF81216.1"/>
    <property type="molecule type" value="Genomic_DNA"/>
</dbReference>
<gene>
    <name evidence="1" type="ORF">Pfra01_002872100</name>
</gene>
<name>A0A9W6YN25_9STRA</name>
<keyword evidence="2" id="KW-1185">Reference proteome</keyword>
<reference evidence="1" key="1">
    <citation type="submission" date="2023-04" db="EMBL/GenBank/DDBJ databases">
        <title>Phytophthora fragariaefolia NBRC 109709.</title>
        <authorList>
            <person name="Ichikawa N."/>
            <person name="Sato H."/>
            <person name="Tonouchi N."/>
        </authorList>
    </citation>
    <scope>NUCLEOTIDE SEQUENCE</scope>
    <source>
        <strain evidence="1">NBRC 109709</strain>
    </source>
</reference>
<evidence type="ECO:0000313" key="1">
    <source>
        <dbReference type="EMBL" id="GMF81216.1"/>
    </source>
</evidence>
<dbReference type="Proteomes" id="UP001165121">
    <property type="component" value="Unassembled WGS sequence"/>
</dbReference>
<accession>A0A9W6YN25</accession>
<protein>
    <submittedName>
        <fullName evidence="1">Unnamed protein product</fullName>
    </submittedName>
</protein>
<organism evidence="1 2">
    <name type="scientific">Phytophthora fragariaefolia</name>
    <dbReference type="NCBI Taxonomy" id="1490495"/>
    <lineage>
        <taxon>Eukaryota</taxon>
        <taxon>Sar</taxon>
        <taxon>Stramenopiles</taxon>
        <taxon>Oomycota</taxon>
        <taxon>Peronosporomycetes</taxon>
        <taxon>Peronosporales</taxon>
        <taxon>Peronosporaceae</taxon>
        <taxon>Phytophthora</taxon>
    </lineage>
</organism>
<evidence type="ECO:0000313" key="2">
    <source>
        <dbReference type="Proteomes" id="UP001165121"/>
    </source>
</evidence>
<proteinExistence type="predicted"/>
<dbReference type="AlphaFoldDB" id="A0A9W6YN25"/>